<keyword evidence="4" id="KW-0539">Nucleus</keyword>
<comment type="subcellular location">
    <subcellularLocation>
        <location evidence="2">Cytoplasm</location>
    </subcellularLocation>
    <subcellularLocation>
        <location evidence="1">Nucleus</location>
    </subcellularLocation>
</comment>
<dbReference type="InterPro" id="IPR011993">
    <property type="entry name" value="PH-like_dom_sf"/>
</dbReference>
<evidence type="ECO:0000313" key="7">
    <source>
        <dbReference type="Proteomes" id="UP000243498"/>
    </source>
</evidence>
<keyword evidence="7" id="KW-1185">Reference proteome</keyword>
<dbReference type="AlphaFoldDB" id="A0A167CX80"/>
<accession>A0A167CX80</accession>
<dbReference type="PANTHER" id="PTHR21399:SF0">
    <property type="entry name" value="METHYLOSOME SUBUNIT PICLN"/>
    <property type="match status" value="1"/>
</dbReference>
<dbReference type="GO" id="GO:0045292">
    <property type="term" value="P:mRNA cis splicing, via spliceosome"/>
    <property type="evidence" value="ECO:0007669"/>
    <property type="project" value="TreeGrafter"/>
</dbReference>
<dbReference type="Proteomes" id="UP000243498">
    <property type="component" value="Unassembled WGS sequence"/>
</dbReference>
<evidence type="ECO:0000256" key="3">
    <source>
        <dbReference type="ARBA" id="ARBA00022490"/>
    </source>
</evidence>
<evidence type="ECO:0000256" key="2">
    <source>
        <dbReference type="ARBA" id="ARBA00004496"/>
    </source>
</evidence>
<feature type="region of interest" description="Disordered" evidence="5">
    <location>
        <begin position="243"/>
        <end position="291"/>
    </location>
</feature>
<proteinExistence type="predicted"/>
<gene>
    <name evidence="6" type="ORF">NOR_05193</name>
</gene>
<comment type="caution">
    <text evidence="6">The sequence shown here is derived from an EMBL/GenBank/DDBJ whole genome shotgun (WGS) entry which is preliminary data.</text>
</comment>
<evidence type="ECO:0000256" key="4">
    <source>
        <dbReference type="ARBA" id="ARBA00023242"/>
    </source>
</evidence>
<dbReference type="Pfam" id="PF03517">
    <property type="entry name" value="Voldacs"/>
    <property type="match status" value="1"/>
</dbReference>
<dbReference type="GO" id="GO:0005681">
    <property type="term" value="C:spliceosomal complex"/>
    <property type="evidence" value="ECO:0007669"/>
    <property type="project" value="TreeGrafter"/>
</dbReference>
<dbReference type="OMA" id="NMHEYFD"/>
<dbReference type="Gene3D" id="2.30.29.30">
    <property type="entry name" value="Pleckstrin-homology domain (PH domain)/Phosphotyrosine-binding domain (PTB)"/>
    <property type="match status" value="1"/>
</dbReference>
<dbReference type="GO" id="GO:0000387">
    <property type="term" value="P:spliceosomal snRNP assembly"/>
    <property type="evidence" value="ECO:0007669"/>
    <property type="project" value="TreeGrafter"/>
</dbReference>
<dbReference type="PANTHER" id="PTHR21399">
    <property type="entry name" value="CHLORIDE CONDUCTANCE REGULATORY PROTEIN ICLN"/>
    <property type="match status" value="1"/>
</dbReference>
<evidence type="ECO:0000256" key="5">
    <source>
        <dbReference type="SAM" id="MobiDB-lite"/>
    </source>
</evidence>
<keyword evidence="3" id="KW-0963">Cytoplasm</keyword>
<dbReference type="InterPro" id="IPR039924">
    <property type="entry name" value="ICln/Lot5/Saf5"/>
</dbReference>
<dbReference type="OrthoDB" id="19714at2759"/>
<evidence type="ECO:0000256" key="1">
    <source>
        <dbReference type="ARBA" id="ARBA00004123"/>
    </source>
</evidence>
<reference evidence="6 7" key="1">
    <citation type="journal article" date="2016" name="Genome Biol. Evol.">
        <title>Divergent and convergent evolution of fungal pathogenicity.</title>
        <authorList>
            <person name="Shang Y."/>
            <person name="Xiao G."/>
            <person name="Zheng P."/>
            <person name="Cen K."/>
            <person name="Zhan S."/>
            <person name="Wang C."/>
        </authorList>
    </citation>
    <scope>NUCLEOTIDE SEQUENCE [LARGE SCALE GENOMIC DNA]</scope>
    <source>
        <strain evidence="6 7">RCEF 4871</strain>
    </source>
</reference>
<sequence length="291" mass="31152">MLATTIRTPPSVDDYIPLSEYESQTPESFSDGKPVLHFHLKEAVATIPKSQCGVLAIFPSDSPAAGDNAASTNGDNEQLVEQTVVVFVNSEHFTIFSEKTESGVTIPYPSISIHAVKQVSARDGTSSPAIWMQLEFSDGGADDDDFSTVELTIVPASGESNHTAQQLYDAIANCSNLHPDPAGGDEEQEDGYDRIVFEGNTDQEAVEGFTGVLRGTADGGLPPPMPGSGGWITAENVHEHFDEDGNWIRGDAEDETEGLGDGAGRTRPREEAEDERGVNGDDGESKRPRVE</sequence>
<evidence type="ECO:0000313" key="6">
    <source>
        <dbReference type="EMBL" id="OAA41685.1"/>
    </source>
</evidence>
<dbReference type="GO" id="GO:0034715">
    <property type="term" value="C:pICln-Sm protein complex"/>
    <property type="evidence" value="ECO:0007669"/>
    <property type="project" value="TreeGrafter"/>
</dbReference>
<organism evidence="6 7">
    <name type="scientific">Metarhizium rileyi (strain RCEF 4871)</name>
    <name type="common">Nomuraea rileyi</name>
    <dbReference type="NCBI Taxonomy" id="1649241"/>
    <lineage>
        <taxon>Eukaryota</taxon>
        <taxon>Fungi</taxon>
        <taxon>Dikarya</taxon>
        <taxon>Ascomycota</taxon>
        <taxon>Pezizomycotina</taxon>
        <taxon>Sordariomycetes</taxon>
        <taxon>Hypocreomycetidae</taxon>
        <taxon>Hypocreales</taxon>
        <taxon>Clavicipitaceae</taxon>
        <taxon>Metarhizium</taxon>
    </lineage>
</organism>
<feature type="compositionally biased region" description="Basic and acidic residues" evidence="5">
    <location>
        <begin position="267"/>
        <end position="291"/>
    </location>
</feature>
<protein>
    <submittedName>
        <fullName evidence="6">Benzoylformate decarboxylase</fullName>
    </submittedName>
</protein>
<name>A0A167CX80_METRR</name>
<dbReference type="EMBL" id="AZHC01000015">
    <property type="protein sequence ID" value="OAA41685.1"/>
    <property type="molecule type" value="Genomic_DNA"/>
</dbReference>
<dbReference type="GO" id="GO:0005829">
    <property type="term" value="C:cytosol"/>
    <property type="evidence" value="ECO:0007669"/>
    <property type="project" value="TreeGrafter"/>
</dbReference>